<dbReference type="InterPro" id="IPR029058">
    <property type="entry name" value="AB_hydrolase_fold"/>
</dbReference>
<keyword evidence="3" id="KW-1185">Reference proteome</keyword>
<evidence type="ECO:0000259" key="1">
    <source>
        <dbReference type="Pfam" id="PF12697"/>
    </source>
</evidence>
<dbReference type="PANTHER" id="PTHR37017">
    <property type="entry name" value="AB HYDROLASE-1 DOMAIN-CONTAINING PROTEIN-RELATED"/>
    <property type="match status" value="1"/>
</dbReference>
<dbReference type="GeneID" id="19973386"/>
<reference evidence="2 3" key="1">
    <citation type="submission" date="2013-03" db="EMBL/GenBank/DDBJ databases">
        <title>The Genome Sequence of Phialophora europaea CBS 101466.</title>
        <authorList>
            <consortium name="The Broad Institute Genomics Platform"/>
            <person name="Cuomo C."/>
            <person name="de Hoog S."/>
            <person name="Gorbushina A."/>
            <person name="Walker B."/>
            <person name="Young S.K."/>
            <person name="Zeng Q."/>
            <person name="Gargeya S."/>
            <person name="Fitzgerald M."/>
            <person name="Haas B."/>
            <person name="Abouelleil A."/>
            <person name="Allen A.W."/>
            <person name="Alvarado L."/>
            <person name="Arachchi H.M."/>
            <person name="Berlin A.M."/>
            <person name="Chapman S.B."/>
            <person name="Gainer-Dewar J."/>
            <person name="Goldberg J."/>
            <person name="Griggs A."/>
            <person name="Gujja S."/>
            <person name="Hansen M."/>
            <person name="Howarth C."/>
            <person name="Imamovic A."/>
            <person name="Ireland A."/>
            <person name="Larimer J."/>
            <person name="McCowan C."/>
            <person name="Murphy C."/>
            <person name="Pearson M."/>
            <person name="Poon T.W."/>
            <person name="Priest M."/>
            <person name="Roberts A."/>
            <person name="Saif S."/>
            <person name="Shea T."/>
            <person name="Sisk P."/>
            <person name="Sykes S."/>
            <person name="Wortman J."/>
            <person name="Nusbaum C."/>
            <person name="Birren B."/>
        </authorList>
    </citation>
    <scope>NUCLEOTIDE SEQUENCE [LARGE SCALE GENOMIC DNA]</scope>
    <source>
        <strain evidence="2 3">CBS 101466</strain>
    </source>
</reference>
<dbReference type="PANTHER" id="PTHR37017:SF13">
    <property type="entry name" value="AB HYDROLASE-1 DOMAIN-CONTAINING PROTEIN"/>
    <property type="match status" value="1"/>
</dbReference>
<dbReference type="Pfam" id="PF12697">
    <property type="entry name" value="Abhydrolase_6"/>
    <property type="match status" value="1"/>
</dbReference>
<dbReference type="InterPro" id="IPR052897">
    <property type="entry name" value="Sec-Metab_Biosynth_Hydrolase"/>
</dbReference>
<dbReference type="SUPFAM" id="SSF53474">
    <property type="entry name" value="alpha/beta-Hydrolases"/>
    <property type="match status" value="1"/>
</dbReference>
<evidence type="ECO:0000313" key="3">
    <source>
        <dbReference type="Proteomes" id="UP000030752"/>
    </source>
</evidence>
<name>W2RTI7_CYPE1</name>
<dbReference type="AlphaFoldDB" id="W2RTI7"/>
<dbReference type="RefSeq" id="XP_008718606.1">
    <property type="nucleotide sequence ID" value="XM_008720384.1"/>
</dbReference>
<dbReference type="OrthoDB" id="1263307at2759"/>
<dbReference type="HOGENOM" id="CLU_046066_1_0_1"/>
<feature type="domain" description="AB hydrolase-1" evidence="1">
    <location>
        <begin position="12"/>
        <end position="252"/>
    </location>
</feature>
<evidence type="ECO:0000313" key="2">
    <source>
        <dbReference type="EMBL" id="ETN39821.1"/>
    </source>
</evidence>
<dbReference type="InterPro" id="IPR000073">
    <property type="entry name" value="AB_hydrolase_1"/>
</dbReference>
<dbReference type="VEuPathDB" id="FungiDB:HMPREF1541_06047"/>
<protein>
    <recommendedName>
        <fullName evidence="1">AB hydrolase-1 domain-containing protein</fullName>
    </recommendedName>
</protein>
<sequence>MDSLSLPSNITILIIPGSCSPAPLYFALVSNLQAISGIDTVVYGLPSGNRLPPEEPASLADDAAFIGSKIRELADAGKDVILVPHSYGGLVAGEACHTLAKDERAKAGLPGGVVRIVYLTCVVAGPGESSSDACAQLNFDWLLPLEGSDQFIYNTDAGASRVLSDLPPDKGVETIRKFSPQSTRSFTDKVVHDAFRHIQASWILCEQDAVLPPDWQKGKIEFLKSVRPDKRVDVLSLDAGHCPNASDPEGAARKVLEAIAVK</sequence>
<dbReference type="eggNOG" id="ENOG502SJW1">
    <property type="taxonomic scope" value="Eukaryota"/>
</dbReference>
<proteinExistence type="predicted"/>
<dbReference type="Proteomes" id="UP000030752">
    <property type="component" value="Unassembled WGS sequence"/>
</dbReference>
<dbReference type="Gene3D" id="3.40.50.1820">
    <property type="entry name" value="alpha/beta hydrolase"/>
    <property type="match status" value="1"/>
</dbReference>
<dbReference type="EMBL" id="KB822721">
    <property type="protein sequence ID" value="ETN39821.1"/>
    <property type="molecule type" value="Genomic_DNA"/>
</dbReference>
<accession>W2RTI7</accession>
<dbReference type="InParanoid" id="W2RTI7"/>
<organism evidence="2 3">
    <name type="scientific">Cyphellophora europaea (strain CBS 101466)</name>
    <name type="common">Phialophora europaea</name>
    <dbReference type="NCBI Taxonomy" id="1220924"/>
    <lineage>
        <taxon>Eukaryota</taxon>
        <taxon>Fungi</taxon>
        <taxon>Dikarya</taxon>
        <taxon>Ascomycota</taxon>
        <taxon>Pezizomycotina</taxon>
        <taxon>Eurotiomycetes</taxon>
        <taxon>Chaetothyriomycetidae</taxon>
        <taxon>Chaetothyriales</taxon>
        <taxon>Cyphellophoraceae</taxon>
        <taxon>Cyphellophora</taxon>
    </lineage>
</organism>
<dbReference type="STRING" id="1220924.W2RTI7"/>
<gene>
    <name evidence="2" type="ORF">HMPREF1541_06047</name>
</gene>